<dbReference type="EMBL" id="BAABIM010000005">
    <property type="protein sequence ID" value="GAA4698990.1"/>
    <property type="molecule type" value="Genomic_DNA"/>
</dbReference>
<feature type="region of interest" description="Disordered" evidence="1">
    <location>
        <begin position="169"/>
        <end position="191"/>
    </location>
</feature>
<dbReference type="InterPro" id="IPR034660">
    <property type="entry name" value="DinB/YfiT-like"/>
</dbReference>
<dbReference type="Pfam" id="PF12867">
    <property type="entry name" value="DinB_2"/>
    <property type="match status" value="1"/>
</dbReference>
<name>A0ABP8X147_9ACTN</name>
<feature type="domain" description="DinB-like" evidence="2">
    <location>
        <begin position="42"/>
        <end position="166"/>
    </location>
</feature>
<evidence type="ECO:0000256" key="1">
    <source>
        <dbReference type="SAM" id="MobiDB-lite"/>
    </source>
</evidence>
<dbReference type="InterPro" id="IPR024775">
    <property type="entry name" value="DinB-like"/>
</dbReference>
<protein>
    <submittedName>
        <fullName evidence="3">Maleylpyruvate isomerase N-terminal domain-containing protein</fullName>
    </submittedName>
</protein>
<evidence type="ECO:0000313" key="3">
    <source>
        <dbReference type="EMBL" id="GAA4698990.1"/>
    </source>
</evidence>
<organism evidence="3 4">
    <name type="scientific">Nocardioides nanhaiensis</name>
    <dbReference type="NCBI Taxonomy" id="1476871"/>
    <lineage>
        <taxon>Bacteria</taxon>
        <taxon>Bacillati</taxon>
        <taxon>Actinomycetota</taxon>
        <taxon>Actinomycetes</taxon>
        <taxon>Propionibacteriales</taxon>
        <taxon>Nocardioidaceae</taxon>
        <taxon>Nocardioides</taxon>
    </lineage>
</organism>
<accession>A0ABP8X147</accession>
<comment type="caution">
    <text evidence="3">The sequence shown here is derived from an EMBL/GenBank/DDBJ whole genome shotgun (WGS) entry which is preliminary data.</text>
</comment>
<keyword evidence="3" id="KW-0413">Isomerase</keyword>
<dbReference type="RefSeq" id="WP_345272047.1">
    <property type="nucleotide sequence ID" value="NZ_BAABIM010000005.1"/>
</dbReference>
<proteinExistence type="predicted"/>
<dbReference type="Gene3D" id="1.20.120.450">
    <property type="entry name" value="dinb family like domain"/>
    <property type="match status" value="1"/>
</dbReference>
<dbReference type="GO" id="GO:0016853">
    <property type="term" value="F:isomerase activity"/>
    <property type="evidence" value="ECO:0007669"/>
    <property type="project" value="UniProtKB-KW"/>
</dbReference>
<keyword evidence="4" id="KW-1185">Reference proteome</keyword>
<dbReference type="SUPFAM" id="SSF109854">
    <property type="entry name" value="DinB/YfiT-like putative metalloenzymes"/>
    <property type="match status" value="1"/>
</dbReference>
<reference evidence="4" key="1">
    <citation type="journal article" date="2019" name="Int. J. Syst. Evol. Microbiol.">
        <title>The Global Catalogue of Microorganisms (GCM) 10K type strain sequencing project: providing services to taxonomists for standard genome sequencing and annotation.</title>
        <authorList>
            <consortium name="The Broad Institute Genomics Platform"/>
            <consortium name="The Broad Institute Genome Sequencing Center for Infectious Disease"/>
            <person name="Wu L."/>
            <person name="Ma J."/>
        </authorList>
    </citation>
    <scope>NUCLEOTIDE SEQUENCE [LARGE SCALE GENOMIC DNA]</scope>
    <source>
        <strain evidence="4">JCM 18127</strain>
    </source>
</reference>
<sequence length="191" mass="20995">MEPDTKDWTWVLERPCPDCGYEADAVAPASLADRLVSNADAWRDALRDPSATRRPDSVTWSCVEYGAHVRDVHRVFRERVALVLGHDDPEFENWDQDAEAVRGRYAQARPEDVATELVAAAHEAAQLYATAPGDAWSRSCRRSNGSRFTLASLGRYHLHDVVHHLHDVGGTAPGAVRESAPTTGEAPGATR</sequence>
<evidence type="ECO:0000313" key="4">
    <source>
        <dbReference type="Proteomes" id="UP001500621"/>
    </source>
</evidence>
<gene>
    <name evidence="3" type="ORF">GCM10023226_42070</name>
</gene>
<evidence type="ECO:0000259" key="2">
    <source>
        <dbReference type="Pfam" id="PF12867"/>
    </source>
</evidence>
<dbReference type="Proteomes" id="UP001500621">
    <property type="component" value="Unassembled WGS sequence"/>
</dbReference>